<accession>A0A6G8Q263</accession>
<dbReference type="FunFam" id="3.40.605.10:FF:000003">
    <property type="entry name" value="Methylmalonate-semialdehyde dehydrogenase [acylating]"/>
    <property type="match status" value="1"/>
</dbReference>
<dbReference type="CDD" id="cd07085">
    <property type="entry name" value="ALDH_F6_MMSDH"/>
    <property type="match status" value="1"/>
</dbReference>
<evidence type="ECO:0000256" key="1">
    <source>
        <dbReference type="ARBA" id="ARBA00013048"/>
    </source>
</evidence>
<keyword evidence="3" id="KW-0520">NAD</keyword>
<evidence type="ECO:0000313" key="5">
    <source>
        <dbReference type="EMBL" id="QIN80407.1"/>
    </source>
</evidence>
<dbReference type="NCBIfam" id="TIGR01722">
    <property type="entry name" value="MMSDH"/>
    <property type="match status" value="1"/>
</dbReference>
<dbReference type="AlphaFoldDB" id="A0A6G8Q263"/>
<gene>
    <name evidence="5" type="primary">mmsA</name>
    <name evidence="5" type="ORF">GBA65_19935</name>
</gene>
<dbReference type="PANTHER" id="PTHR43866">
    <property type="entry name" value="MALONATE-SEMIALDEHYDE DEHYDROGENASE"/>
    <property type="match status" value="1"/>
</dbReference>
<feature type="domain" description="Aldehyde dehydrogenase" evidence="4">
    <location>
        <begin position="21"/>
        <end position="476"/>
    </location>
</feature>
<keyword evidence="2 5" id="KW-0560">Oxidoreductase</keyword>
<evidence type="ECO:0000256" key="2">
    <source>
        <dbReference type="ARBA" id="ARBA00023002"/>
    </source>
</evidence>
<dbReference type="GO" id="GO:0006574">
    <property type="term" value="P:L-valine catabolic process"/>
    <property type="evidence" value="ECO:0007669"/>
    <property type="project" value="TreeGrafter"/>
</dbReference>
<dbReference type="InterPro" id="IPR010061">
    <property type="entry name" value="MeMal-semiAld_DH"/>
</dbReference>
<dbReference type="PROSITE" id="PS00070">
    <property type="entry name" value="ALDEHYDE_DEHYDR_CYS"/>
    <property type="match status" value="1"/>
</dbReference>
<organism evidence="5 6">
    <name type="scientific">Rubrobacter marinus</name>
    <dbReference type="NCBI Taxonomy" id="2653852"/>
    <lineage>
        <taxon>Bacteria</taxon>
        <taxon>Bacillati</taxon>
        <taxon>Actinomycetota</taxon>
        <taxon>Rubrobacteria</taxon>
        <taxon>Rubrobacterales</taxon>
        <taxon>Rubrobacteraceae</taxon>
        <taxon>Rubrobacter</taxon>
    </lineage>
</organism>
<dbReference type="FunFam" id="3.40.309.10:FF:000002">
    <property type="entry name" value="Methylmalonate-semialdehyde dehydrogenase (Acylating)"/>
    <property type="match status" value="1"/>
</dbReference>
<dbReference type="Gene3D" id="3.40.605.10">
    <property type="entry name" value="Aldehyde Dehydrogenase, Chain A, domain 1"/>
    <property type="match status" value="1"/>
</dbReference>
<dbReference type="RefSeq" id="WP_166398077.1">
    <property type="nucleotide sequence ID" value="NZ_CP045121.1"/>
</dbReference>
<dbReference type="Pfam" id="PF00171">
    <property type="entry name" value="Aldedh"/>
    <property type="match status" value="1"/>
</dbReference>
<protein>
    <recommendedName>
        <fullName evidence="1">methylmalonate-semialdehyde dehydrogenase (CoA acylating)</fullName>
        <ecNumber evidence="1">1.2.1.27</ecNumber>
    </recommendedName>
</protein>
<dbReference type="SUPFAM" id="SSF53720">
    <property type="entry name" value="ALDH-like"/>
    <property type="match status" value="1"/>
</dbReference>
<dbReference type="InterPro" id="IPR016160">
    <property type="entry name" value="Ald_DH_CS_CYS"/>
</dbReference>
<dbReference type="InterPro" id="IPR016163">
    <property type="entry name" value="Ald_DH_C"/>
</dbReference>
<sequence length="500" mass="53407">MQGTKQEVRNLIAGRWEGANGHATEAVYDPATGEVIAETPLSTREDLDRAVKAAGAAFGPWAATPVTERARILFRFKMLLEENFGELRDLVTLENGKDAKDAGGEVRRGIEVVEFACGMPSLMMGESQRDVARGIDNVSYRYPLGVVAAITPFNFPCMVPLWTLPVAIAAGNAYILKPSERTPLSAVRLGELLLEAGLPEGVFSIVNGGREAVDAICEHPGIKAVSFVGSQPVAKHVYELGSAHGKRVQALAGAKNSMIVMPDAVLEQAVPNIVSSAYGNAGERCLAGSVLVAVGGVADEVVEKIGEAASAMKVGPGYEEGSELTPVIRDSHREKVRGYIDLGEEEGATVVLDGRQPPREEGFFVGPTILDNVKGEMRVAREEIFGPVLSVVRVASLDEAIEFTNASPFGNACSIYTENGAAVRHWRERVEAGMLGVNVGVAAPMAFFPFNGIKDSFYGDLHATGKDGVRFFTENKVEVTRWLSEPGPTPDVQRPTETGA</sequence>
<dbReference type="PANTHER" id="PTHR43866:SF4">
    <property type="entry name" value="MALONATE-SEMIALDEHYDE DEHYDROGENASE"/>
    <property type="match status" value="1"/>
</dbReference>
<dbReference type="InterPro" id="IPR015590">
    <property type="entry name" value="Aldehyde_DH_dom"/>
</dbReference>
<dbReference type="Gene3D" id="3.40.309.10">
    <property type="entry name" value="Aldehyde Dehydrogenase, Chain A, domain 2"/>
    <property type="match status" value="1"/>
</dbReference>
<name>A0A6G8Q263_9ACTN</name>
<dbReference type="EC" id="1.2.1.27" evidence="1"/>
<keyword evidence="6" id="KW-1185">Reference proteome</keyword>
<dbReference type="EMBL" id="CP045121">
    <property type="protein sequence ID" value="QIN80407.1"/>
    <property type="molecule type" value="Genomic_DNA"/>
</dbReference>
<dbReference type="KEGG" id="rmar:GBA65_19935"/>
<dbReference type="Proteomes" id="UP000502706">
    <property type="component" value="Chromosome"/>
</dbReference>
<evidence type="ECO:0000256" key="3">
    <source>
        <dbReference type="ARBA" id="ARBA00023027"/>
    </source>
</evidence>
<evidence type="ECO:0000313" key="6">
    <source>
        <dbReference type="Proteomes" id="UP000502706"/>
    </source>
</evidence>
<dbReference type="InterPro" id="IPR016162">
    <property type="entry name" value="Ald_DH_N"/>
</dbReference>
<proteinExistence type="predicted"/>
<dbReference type="GO" id="GO:0006210">
    <property type="term" value="P:thymine catabolic process"/>
    <property type="evidence" value="ECO:0007669"/>
    <property type="project" value="TreeGrafter"/>
</dbReference>
<dbReference type="GO" id="GO:0004491">
    <property type="term" value="F:methylmalonate-semialdehyde dehydrogenase (acylating, NAD) activity"/>
    <property type="evidence" value="ECO:0007669"/>
    <property type="project" value="UniProtKB-EC"/>
</dbReference>
<dbReference type="InterPro" id="IPR016161">
    <property type="entry name" value="Ald_DH/histidinol_DH"/>
</dbReference>
<reference evidence="5 6" key="1">
    <citation type="submission" date="2019-10" db="EMBL/GenBank/DDBJ databases">
        <title>Rubrobacter sp nov SCSIO 52915 isolated from a deep-sea sediment in the South China Sea.</title>
        <authorList>
            <person name="Chen R.W."/>
        </authorList>
    </citation>
    <scope>NUCLEOTIDE SEQUENCE [LARGE SCALE GENOMIC DNA]</scope>
    <source>
        <strain evidence="5 6">SCSIO 52915</strain>
    </source>
</reference>
<evidence type="ECO:0000259" key="4">
    <source>
        <dbReference type="Pfam" id="PF00171"/>
    </source>
</evidence>